<dbReference type="Proteomes" id="UP000214720">
    <property type="component" value="Unassembled WGS sequence"/>
</dbReference>
<feature type="signal peptide" evidence="1">
    <location>
        <begin position="1"/>
        <end position="25"/>
    </location>
</feature>
<protein>
    <submittedName>
        <fullName evidence="2">Exported protein</fullName>
    </submittedName>
</protein>
<evidence type="ECO:0000256" key="1">
    <source>
        <dbReference type="SAM" id="SignalP"/>
    </source>
</evidence>
<gene>
    <name evidence="2" type="ORF">BSU04_04775</name>
</gene>
<accession>A0A226X8P5</accession>
<dbReference type="AlphaFoldDB" id="A0A226X8P5"/>
<dbReference type="PANTHER" id="PTHR35560:SF3">
    <property type="entry name" value="PEPTIDASE S9 PROLYL OLIGOPEPTIDASE CATALYTIC DOMAIN-CONTAINING PROTEIN"/>
    <property type="match status" value="1"/>
</dbReference>
<keyword evidence="1" id="KW-0732">Signal</keyword>
<organism evidence="2 3">
    <name type="scientific">Caballeronia sordidicola</name>
    <name type="common">Burkholderia sordidicola</name>
    <dbReference type="NCBI Taxonomy" id="196367"/>
    <lineage>
        <taxon>Bacteria</taxon>
        <taxon>Pseudomonadati</taxon>
        <taxon>Pseudomonadota</taxon>
        <taxon>Betaproteobacteria</taxon>
        <taxon>Burkholderiales</taxon>
        <taxon>Burkholderiaceae</taxon>
        <taxon>Caballeronia</taxon>
    </lineage>
</organism>
<dbReference type="OrthoDB" id="1094867at2"/>
<evidence type="ECO:0000313" key="2">
    <source>
        <dbReference type="EMBL" id="OXC79855.1"/>
    </source>
</evidence>
<dbReference type="SUPFAM" id="SSF53474">
    <property type="entry name" value="alpha/beta-Hydrolases"/>
    <property type="match status" value="1"/>
</dbReference>
<feature type="chain" id="PRO_5013098977" evidence="1">
    <location>
        <begin position="26"/>
        <end position="389"/>
    </location>
</feature>
<evidence type="ECO:0000313" key="3">
    <source>
        <dbReference type="Proteomes" id="UP000214720"/>
    </source>
</evidence>
<dbReference type="InterPro" id="IPR029058">
    <property type="entry name" value="AB_hydrolase_fold"/>
</dbReference>
<dbReference type="EMBL" id="MTHB01000029">
    <property type="protein sequence ID" value="OXC79855.1"/>
    <property type="molecule type" value="Genomic_DNA"/>
</dbReference>
<comment type="caution">
    <text evidence="2">The sequence shown here is derived from an EMBL/GenBank/DDBJ whole genome shotgun (WGS) entry which is preliminary data.</text>
</comment>
<dbReference type="Gene3D" id="3.40.50.1820">
    <property type="entry name" value="alpha/beta hydrolase"/>
    <property type="match status" value="1"/>
</dbReference>
<reference evidence="3" key="1">
    <citation type="submission" date="2017-01" db="EMBL/GenBank/DDBJ databases">
        <title>Genome Analysis of Deinococcus marmoris KOPRI26562.</title>
        <authorList>
            <person name="Kim J.H."/>
            <person name="Oh H.-M."/>
        </authorList>
    </citation>
    <scope>NUCLEOTIDE SEQUENCE [LARGE SCALE GENOMIC DNA]</scope>
    <source>
        <strain evidence="3">PAMC 26633</strain>
    </source>
</reference>
<sequence length="389" mass="41859">MRLALLFTLLCSVAFGLTIPHKVSAQAINAPAKSLVLSPDMRGAVEHRGSIILAGYDPDRETGPVKPVRATPAEQFDVETASGNGTVPVYSTIPLNTNAAGIERVVIVVHGESRNAKSNWSSTVEAARMAAVTGTTLIVGPQFLVPQDITAHKLPATVLRWKMHDWSRGWPALSPVPVSGFEVLDRLLGHFADRTRYPDLRTVVLVGHSAGAQLVQRYAAVGHGEQALTALGIHTRYVVVEPSSFLYFDALRPSAAGGFKAVDPATCPGATQWRYGLDNAPPYVSGQSAQAVEAAYAARDVVYLAGTADNDPDHRELDRSCGGELQGSDRLSRSVSYMNYMRMRHPTNLHQSLVLVPGADHDSKHVLANRCSLPVLFSDSHDFPCASNP</sequence>
<proteinExistence type="predicted"/>
<name>A0A226X8P5_CABSO</name>
<dbReference type="PANTHER" id="PTHR35560">
    <property type="entry name" value="BLL0132 PROTEIN"/>
    <property type="match status" value="1"/>
</dbReference>